<protein>
    <submittedName>
        <fullName evidence="1">Uncharacterized protein</fullName>
    </submittedName>
</protein>
<organism evidence="1 2">
    <name type="scientific">Candidatus Andersenbacteria bacterium RIFCSPHIGHO2_12_FULL_45_11b</name>
    <dbReference type="NCBI Taxonomy" id="1797282"/>
    <lineage>
        <taxon>Bacteria</taxon>
        <taxon>Candidatus Anderseniibacteriota</taxon>
    </lineage>
</organism>
<sequence length="143" mass="16204">MFLNRILDEMAHVEEPGSVPTEEDAANYTVVGTLSRDLQRLYAVKVRRSMELKRYLRAEVIKHAQNEANDVADRMEVVQSPAFQLKKFECDLVGKLFWGAVRIEFPELVDKTSIGILPGWKIGWEKMQQISLGAMLAAAILGR</sequence>
<dbReference type="EMBL" id="MHHS01000021">
    <property type="protein sequence ID" value="OGY37040.1"/>
    <property type="molecule type" value="Genomic_DNA"/>
</dbReference>
<comment type="caution">
    <text evidence="1">The sequence shown here is derived from an EMBL/GenBank/DDBJ whole genome shotgun (WGS) entry which is preliminary data.</text>
</comment>
<dbReference type="Proteomes" id="UP000177941">
    <property type="component" value="Unassembled WGS sequence"/>
</dbReference>
<gene>
    <name evidence="1" type="ORF">A3E36_00415</name>
</gene>
<reference evidence="1 2" key="1">
    <citation type="journal article" date="2016" name="Nat. Commun.">
        <title>Thousands of microbial genomes shed light on interconnected biogeochemical processes in an aquifer system.</title>
        <authorList>
            <person name="Anantharaman K."/>
            <person name="Brown C.T."/>
            <person name="Hug L.A."/>
            <person name="Sharon I."/>
            <person name="Castelle C.J."/>
            <person name="Probst A.J."/>
            <person name="Thomas B.C."/>
            <person name="Singh A."/>
            <person name="Wilkins M.J."/>
            <person name="Karaoz U."/>
            <person name="Brodie E.L."/>
            <person name="Williams K.H."/>
            <person name="Hubbard S.S."/>
            <person name="Banfield J.F."/>
        </authorList>
    </citation>
    <scope>NUCLEOTIDE SEQUENCE [LARGE SCALE GENOMIC DNA]</scope>
</reference>
<accession>A0A1G1XBT4</accession>
<evidence type="ECO:0000313" key="1">
    <source>
        <dbReference type="EMBL" id="OGY37040.1"/>
    </source>
</evidence>
<dbReference type="AlphaFoldDB" id="A0A1G1XBT4"/>
<evidence type="ECO:0000313" key="2">
    <source>
        <dbReference type="Proteomes" id="UP000177941"/>
    </source>
</evidence>
<name>A0A1G1XBT4_9BACT</name>
<proteinExistence type="predicted"/>